<sequence length="924" mass="94592">MEGVHGRDAELARLDTFLDVLAAGPAGPAGPADPATLAVSGPPGGGVSTVWAAGVRRARARGLLVLTARPTAAEALLPHGVLADLLPPLRDGGPDLPAPQARAVDAVLLRAVPGQEGHAEVDARTVGSALLGLLTRATGPVLLAVDDADLVDPSSAAALAFALRRVAGPVGVLAGLTADAGDAPLPAWVGARGEADRMVLGALPASALHHLVREHTGAALPRPTLDRLARRSGGRPLYALELARAVRDRPDERLPPGLGTLVADRVARLAPAGLDALLLVALTPAPTVTLLRRAGTDPAALLPAEADGIVAIDGDRIGFGHPLLAAAVADHAGPGPRRAAHRRLADVTDHPEDRARHRALGSLGGDARVQAELDAAAASARARGAPDAAAELLELALGLGGDTPGRRVTLADHLLAAGDAARARELLTALGERDAAAERLLAHVHLHTDSYAEAAAHLEAALAAAGDDVLRAPIRADLVYVTVNLGRIAEAAGLADDLAADAAAAGDVGLLAVAEATRTMTAFLAGRGLDRAGLDRALAGEAAGGGPSGPVMTRPSLVHGLLLSWTGELDHARDVLLALRREALDTGAEADLLFPAFHHVILECWRGDLAAAEDLARDTTERAEQLGGAVAHAIAASVTATAAAYAGRLDEARQEARRAIALLAEGSAVAATVWPMITLGFTELSGGDPDAAVAVLGPMAAATRDMGYGEPLAAPFVPDAVEALVGVGRTEEARPLVDDLLRAGHALDRPWALALGGRCRGLLLAADGDLDGAGAALADALREHERLPVPVERARTQLALAGVERRRRRRRAATEHAEAAAALFARVGAATWAARARTEAGRLHPVPEPDDDGLTPAEHRMALLAAAGRTNRSVAAELAVSPKTVEATLARAYRKLGIRSRAELGAVMSRRDRETPDVGGARGS</sequence>
<evidence type="ECO:0000313" key="4">
    <source>
        <dbReference type="EMBL" id="MEJ2890682.1"/>
    </source>
</evidence>
<dbReference type="EMBL" id="JBBEGL010000016">
    <property type="protein sequence ID" value="MEJ2890682.1"/>
    <property type="molecule type" value="Genomic_DNA"/>
</dbReference>
<organism evidence="4 5">
    <name type="scientific">Actinomycetospora aeridis</name>
    <dbReference type="NCBI Taxonomy" id="3129231"/>
    <lineage>
        <taxon>Bacteria</taxon>
        <taxon>Bacillati</taxon>
        <taxon>Actinomycetota</taxon>
        <taxon>Actinomycetes</taxon>
        <taxon>Pseudonocardiales</taxon>
        <taxon>Pseudonocardiaceae</taxon>
        <taxon>Actinomycetospora</taxon>
    </lineage>
</organism>
<dbReference type="Pfam" id="PF00196">
    <property type="entry name" value="GerE"/>
    <property type="match status" value="1"/>
</dbReference>
<dbReference type="SMART" id="SM00421">
    <property type="entry name" value="HTH_LUXR"/>
    <property type="match status" value="1"/>
</dbReference>
<dbReference type="PRINTS" id="PR00038">
    <property type="entry name" value="HTHLUXR"/>
</dbReference>
<evidence type="ECO:0000256" key="1">
    <source>
        <dbReference type="ARBA" id="ARBA00022741"/>
    </source>
</evidence>
<dbReference type="RefSeq" id="WP_337718878.1">
    <property type="nucleotide sequence ID" value="NZ_JBBEGL010000016.1"/>
</dbReference>
<evidence type="ECO:0000256" key="2">
    <source>
        <dbReference type="ARBA" id="ARBA00022840"/>
    </source>
</evidence>
<gene>
    <name evidence="4" type="ORF">WCD41_29780</name>
</gene>
<evidence type="ECO:0000259" key="3">
    <source>
        <dbReference type="PROSITE" id="PS50043"/>
    </source>
</evidence>
<dbReference type="InterPro" id="IPR036388">
    <property type="entry name" value="WH-like_DNA-bd_sf"/>
</dbReference>
<comment type="caution">
    <text evidence="4">The sequence shown here is derived from an EMBL/GenBank/DDBJ whole genome shotgun (WGS) entry which is preliminary data.</text>
</comment>
<dbReference type="Gene3D" id="1.25.40.10">
    <property type="entry name" value="Tetratricopeptide repeat domain"/>
    <property type="match status" value="2"/>
</dbReference>
<accession>A0ABU8NE64</accession>
<evidence type="ECO:0000313" key="5">
    <source>
        <dbReference type="Proteomes" id="UP001370100"/>
    </source>
</evidence>
<dbReference type="Gene3D" id="1.10.10.10">
    <property type="entry name" value="Winged helix-like DNA-binding domain superfamily/Winged helix DNA-binding domain"/>
    <property type="match status" value="1"/>
</dbReference>
<dbReference type="PANTHER" id="PTHR16305">
    <property type="entry name" value="TESTICULAR SOLUBLE ADENYLYL CYCLASE"/>
    <property type="match status" value="1"/>
</dbReference>
<keyword evidence="1" id="KW-0547">Nucleotide-binding</keyword>
<proteinExistence type="predicted"/>
<protein>
    <submittedName>
        <fullName evidence="4">Helix-turn-helix transcriptional regulator</fullName>
    </submittedName>
</protein>
<dbReference type="PROSITE" id="PS50043">
    <property type="entry name" value="HTH_LUXR_2"/>
    <property type="match status" value="1"/>
</dbReference>
<keyword evidence="5" id="KW-1185">Reference proteome</keyword>
<dbReference type="InterPro" id="IPR000792">
    <property type="entry name" value="Tscrpt_reg_LuxR_C"/>
</dbReference>
<dbReference type="SUPFAM" id="SSF48452">
    <property type="entry name" value="TPR-like"/>
    <property type="match status" value="1"/>
</dbReference>
<dbReference type="PANTHER" id="PTHR16305:SF35">
    <property type="entry name" value="TRANSCRIPTIONAL ACTIVATOR DOMAIN"/>
    <property type="match status" value="1"/>
</dbReference>
<keyword evidence="2" id="KW-0067">ATP-binding</keyword>
<dbReference type="InterPro" id="IPR016032">
    <property type="entry name" value="Sig_transdc_resp-reg_C-effctor"/>
</dbReference>
<dbReference type="CDD" id="cd06170">
    <property type="entry name" value="LuxR_C_like"/>
    <property type="match status" value="1"/>
</dbReference>
<dbReference type="InterPro" id="IPR011990">
    <property type="entry name" value="TPR-like_helical_dom_sf"/>
</dbReference>
<dbReference type="Proteomes" id="UP001370100">
    <property type="component" value="Unassembled WGS sequence"/>
</dbReference>
<feature type="domain" description="HTH luxR-type" evidence="3">
    <location>
        <begin position="847"/>
        <end position="912"/>
    </location>
</feature>
<dbReference type="SUPFAM" id="SSF46894">
    <property type="entry name" value="C-terminal effector domain of the bipartite response regulators"/>
    <property type="match status" value="1"/>
</dbReference>
<name>A0ABU8NE64_9PSEU</name>
<reference evidence="4 5" key="1">
    <citation type="submission" date="2024-03" db="EMBL/GenBank/DDBJ databases">
        <title>Actinomycetospora sp. OC33-EN06, a novel actinomycete isolated from wild orchid (Aerides multiflora).</title>
        <authorList>
            <person name="Suriyachadkun C."/>
        </authorList>
    </citation>
    <scope>NUCLEOTIDE SEQUENCE [LARGE SCALE GENOMIC DNA]</scope>
    <source>
        <strain evidence="4 5">OC33-EN06</strain>
    </source>
</reference>